<protein>
    <recommendedName>
        <fullName evidence="8">Ig-like domain-containing protein</fullName>
    </recommendedName>
</protein>
<proteinExistence type="predicted"/>
<dbReference type="InterPro" id="IPR003599">
    <property type="entry name" value="Ig_sub"/>
</dbReference>
<keyword evidence="2" id="KW-0812">Transmembrane</keyword>
<evidence type="ECO:0000256" key="5">
    <source>
        <dbReference type="ARBA" id="ARBA00023170"/>
    </source>
</evidence>
<dbReference type="PANTHER" id="PTHR19256:SF65">
    <property type="entry name" value="T CELL RECEPTOR GAMMA CONSTANT 1-RELATED"/>
    <property type="match status" value="1"/>
</dbReference>
<dbReference type="InterPro" id="IPR013106">
    <property type="entry name" value="Ig_V-set"/>
</dbReference>
<feature type="domain" description="Ig-like" evidence="8">
    <location>
        <begin position="39"/>
        <end position="129"/>
    </location>
</feature>
<dbReference type="SMART" id="SM00406">
    <property type="entry name" value="IGv"/>
    <property type="match status" value="1"/>
</dbReference>
<dbReference type="PROSITE" id="PS50835">
    <property type="entry name" value="IG_LIKE"/>
    <property type="match status" value="1"/>
</dbReference>
<dbReference type="InterPro" id="IPR013783">
    <property type="entry name" value="Ig-like_fold"/>
</dbReference>
<dbReference type="SMART" id="SM00409">
    <property type="entry name" value="IG"/>
    <property type="match status" value="1"/>
</dbReference>
<evidence type="ECO:0000256" key="7">
    <source>
        <dbReference type="SAM" id="SignalP"/>
    </source>
</evidence>
<organism evidence="9 10">
    <name type="scientific">Astyanax mexicanus</name>
    <name type="common">Blind cave fish</name>
    <name type="synonym">Astyanax fasciatus mexicanus</name>
    <dbReference type="NCBI Taxonomy" id="7994"/>
    <lineage>
        <taxon>Eukaryota</taxon>
        <taxon>Metazoa</taxon>
        <taxon>Chordata</taxon>
        <taxon>Craniata</taxon>
        <taxon>Vertebrata</taxon>
        <taxon>Euteleostomi</taxon>
        <taxon>Actinopterygii</taxon>
        <taxon>Neopterygii</taxon>
        <taxon>Teleostei</taxon>
        <taxon>Ostariophysi</taxon>
        <taxon>Characiformes</taxon>
        <taxon>Characoidei</taxon>
        <taxon>Acestrorhamphidae</taxon>
        <taxon>Acestrorhamphinae</taxon>
        <taxon>Astyanax</taxon>
    </lineage>
</organism>
<dbReference type="Gene3D" id="2.60.40.10">
    <property type="entry name" value="Immunoglobulins"/>
    <property type="match status" value="1"/>
</dbReference>
<sequence>MNVELYAVLFSLAVVGVLGQTVEQTELFWTKSLNKRAYISCKVTGLQSNNYVHWYQQKDGEALKRILYVNKDASSTVRDPNHPEAKDFSVTLEKGDAGDNYVLKVGSVKLNHAGVYYCAVWTGSHSEINCSHPVQ</sequence>
<keyword evidence="3" id="KW-1133">Transmembrane helix</keyword>
<keyword evidence="5" id="KW-0675">Receptor</keyword>
<dbReference type="AlphaFoldDB" id="A0A8T2LQM1"/>
<keyword evidence="4" id="KW-0472">Membrane</keyword>
<evidence type="ECO:0000256" key="3">
    <source>
        <dbReference type="ARBA" id="ARBA00022989"/>
    </source>
</evidence>
<evidence type="ECO:0000256" key="1">
    <source>
        <dbReference type="ARBA" id="ARBA00004370"/>
    </source>
</evidence>
<evidence type="ECO:0000256" key="2">
    <source>
        <dbReference type="ARBA" id="ARBA00022692"/>
    </source>
</evidence>
<dbReference type="PANTHER" id="PTHR19256">
    <property type="entry name" value="T-CELL RECEPTOR GAMMA CHAIN"/>
    <property type="match status" value="1"/>
</dbReference>
<evidence type="ECO:0000256" key="4">
    <source>
        <dbReference type="ARBA" id="ARBA00023136"/>
    </source>
</evidence>
<feature type="chain" id="PRO_5035931046" description="Ig-like domain-containing protein" evidence="7">
    <location>
        <begin position="20"/>
        <end position="135"/>
    </location>
</feature>
<dbReference type="GO" id="GO:0016020">
    <property type="term" value="C:membrane"/>
    <property type="evidence" value="ECO:0007669"/>
    <property type="project" value="UniProtKB-SubCell"/>
</dbReference>
<dbReference type="InterPro" id="IPR051117">
    <property type="entry name" value="TRG_var/const_region"/>
</dbReference>
<reference evidence="9 10" key="1">
    <citation type="submission" date="2021-07" db="EMBL/GenBank/DDBJ databases">
        <authorList>
            <person name="Imarazene B."/>
            <person name="Zahm M."/>
            <person name="Klopp C."/>
            <person name="Cabau C."/>
            <person name="Beille S."/>
            <person name="Jouanno E."/>
            <person name="Castinel A."/>
            <person name="Lluch J."/>
            <person name="Gil L."/>
            <person name="Kuchtly C."/>
            <person name="Lopez Roques C."/>
            <person name="Donnadieu C."/>
            <person name="Parrinello H."/>
            <person name="Journot L."/>
            <person name="Du K."/>
            <person name="Schartl M."/>
            <person name="Retaux S."/>
            <person name="Guiguen Y."/>
        </authorList>
    </citation>
    <scope>NUCLEOTIDE SEQUENCE [LARGE SCALE GENOMIC DNA]</scope>
    <source>
        <strain evidence="9">Pach_M1</strain>
        <tissue evidence="9">Testis</tissue>
    </source>
</reference>
<name>A0A8T2LQM1_ASTMX</name>
<accession>A0A8T2LQM1</accession>
<evidence type="ECO:0000256" key="6">
    <source>
        <dbReference type="ARBA" id="ARBA00023319"/>
    </source>
</evidence>
<comment type="caution">
    <text evidence="9">The sequence shown here is derived from an EMBL/GenBank/DDBJ whole genome shotgun (WGS) entry which is preliminary data.</text>
</comment>
<keyword evidence="6" id="KW-0393">Immunoglobulin domain</keyword>
<gene>
    <name evidence="9" type="ORF">AMEX_G10761</name>
</gene>
<comment type="subcellular location">
    <subcellularLocation>
        <location evidence="1">Membrane</location>
    </subcellularLocation>
</comment>
<dbReference type="Proteomes" id="UP000752171">
    <property type="component" value="Unassembled WGS sequence"/>
</dbReference>
<evidence type="ECO:0000259" key="8">
    <source>
        <dbReference type="PROSITE" id="PS50835"/>
    </source>
</evidence>
<dbReference type="SUPFAM" id="SSF48726">
    <property type="entry name" value="Immunoglobulin"/>
    <property type="match status" value="1"/>
</dbReference>
<dbReference type="Pfam" id="PF07686">
    <property type="entry name" value="V-set"/>
    <property type="match status" value="1"/>
</dbReference>
<evidence type="ECO:0000313" key="10">
    <source>
        <dbReference type="Proteomes" id="UP000752171"/>
    </source>
</evidence>
<dbReference type="InterPro" id="IPR036179">
    <property type="entry name" value="Ig-like_dom_sf"/>
</dbReference>
<keyword evidence="7" id="KW-0732">Signal</keyword>
<evidence type="ECO:0000313" key="9">
    <source>
        <dbReference type="EMBL" id="KAG9273969.1"/>
    </source>
</evidence>
<dbReference type="EMBL" id="JAICCE010000008">
    <property type="protein sequence ID" value="KAG9273969.1"/>
    <property type="molecule type" value="Genomic_DNA"/>
</dbReference>
<dbReference type="InterPro" id="IPR007110">
    <property type="entry name" value="Ig-like_dom"/>
</dbReference>
<feature type="signal peptide" evidence="7">
    <location>
        <begin position="1"/>
        <end position="19"/>
    </location>
</feature>